<evidence type="ECO:0000313" key="1">
    <source>
        <dbReference type="EMBL" id="KAJ0039874.1"/>
    </source>
</evidence>
<dbReference type="EMBL" id="CM047740">
    <property type="protein sequence ID" value="KAJ0039874.1"/>
    <property type="molecule type" value="Genomic_DNA"/>
</dbReference>
<proteinExistence type="predicted"/>
<organism evidence="1 2">
    <name type="scientific">Pistacia integerrima</name>
    <dbReference type="NCBI Taxonomy" id="434235"/>
    <lineage>
        <taxon>Eukaryota</taxon>
        <taxon>Viridiplantae</taxon>
        <taxon>Streptophyta</taxon>
        <taxon>Embryophyta</taxon>
        <taxon>Tracheophyta</taxon>
        <taxon>Spermatophyta</taxon>
        <taxon>Magnoliopsida</taxon>
        <taxon>eudicotyledons</taxon>
        <taxon>Gunneridae</taxon>
        <taxon>Pentapetalae</taxon>
        <taxon>rosids</taxon>
        <taxon>malvids</taxon>
        <taxon>Sapindales</taxon>
        <taxon>Anacardiaceae</taxon>
        <taxon>Pistacia</taxon>
    </lineage>
</organism>
<accession>A0ACC0YRS9</accession>
<name>A0ACC0YRS9_9ROSI</name>
<sequence>MTRGKADRKQNGSGDDRCVACRFCNVVIVLQISEASRGDPIFNARFGGFDRKFG</sequence>
<gene>
    <name evidence="1" type="ORF">Pint_26604</name>
</gene>
<evidence type="ECO:0000313" key="2">
    <source>
        <dbReference type="Proteomes" id="UP001163603"/>
    </source>
</evidence>
<reference evidence="2" key="1">
    <citation type="journal article" date="2023" name="G3 (Bethesda)">
        <title>Genome assembly and association tests identify interacting loci associated with vigor, precocity, and sex in interspecific pistachio rootstocks.</title>
        <authorList>
            <person name="Palmer W."/>
            <person name="Jacygrad E."/>
            <person name="Sagayaradj S."/>
            <person name="Cavanaugh K."/>
            <person name="Han R."/>
            <person name="Bertier L."/>
            <person name="Beede B."/>
            <person name="Kafkas S."/>
            <person name="Golino D."/>
            <person name="Preece J."/>
            <person name="Michelmore R."/>
        </authorList>
    </citation>
    <scope>NUCLEOTIDE SEQUENCE [LARGE SCALE GENOMIC DNA]</scope>
</reference>
<comment type="caution">
    <text evidence="1">The sequence shown here is derived from an EMBL/GenBank/DDBJ whole genome shotgun (WGS) entry which is preliminary data.</text>
</comment>
<protein>
    <submittedName>
        <fullName evidence="1">Uncharacterized protein</fullName>
    </submittedName>
</protein>
<dbReference type="Proteomes" id="UP001163603">
    <property type="component" value="Chromosome 5"/>
</dbReference>
<keyword evidence="2" id="KW-1185">Reference proteome</keyword>